<dbReference type="SUPFAM" id="SSF51126">
    <property type="entry name" value="Pectin lyase-like"/>
    <property type="match status" value="1"/>
</dbReference>
<dbReference type="Gene3D" id="2.160.20.20">
    <property type="match status" value="1"/>
</dbReference>
<reference evidence="4 5" key="1">
    <citation type="submission" date="2020-08" db="EMBL/GenBank/DDBJ databases">
        <title>Genomic Encyclopedia of Type Strains, Phase IV (KMG-IV): sequencing the most valuable type-strain genomes for metagenomic binning, comparative biology and taxonomic classification.</title>
        <authorList>
            <person name="Goeker M."/>
        </authorList>
    </citation>
    <scope>NUCLEOTIDE SEQUENCE [LARGE SCALE GENOMIC DNA]</scope>
    <source>
        <strain evidence="4 5">DSM 100044</strain>
    </source>
</reference>
<evidence type="ECO:0000256" key="2">
    <source>
        <dbReference type="SAM" id="SignalP"/>
    </source>
</evidence>
<comment type="caution">
    <text evidence="4">The sequence shown here is derived from an EMBL/GenBank/DDBJ whole genome shotgun (WGS) entry which is preliminary data.</text>
</comment>
<organism evidence="4 5">
    <name type="scientific">Sphingomonas aerophila</name>
    <dbReference type="NCBI Taxonomy" id="1344948"/>
    <lineage>
        <taxon>Bacteria</taxon>
        <taxon>Pseudomonadati</taxon>
        <taxon>Pseudomonadota</taxon>
        <taxon>Alphaproteobacteria</taxon>
        <taxon>Sphingomonadales</taxon>
        <taxon>Sphingomonadaceae</taxon>
        <taxon>Sphingomonas</taxon>
    </lineage>
</organism>
<dbReference type="Proteomes" id="UP000546200">
    <property type="component" value="Unassembled WGS sequence"/>
</dbReference>
<evidence type="ECO:0000256" key="1">
    <source>
        <dbReference type="SAM" id="MobiDB-lite"/>
    </source>
</evidence>
<name>A0A7W9BHA2_9SPHN</name>
<sequence length="1519" mass="146298">MNQPISYARAAQTVLLRGASVIAIFAGVSTAQAQALKSSYTPAADNGGGSAAGRSDIVTIQGASGTITGDYRLLGTSARPVSNTSSTFAQQNASGKVISGYDAIDGRVIVDLAAKQTVVTYPDLIGGTNRTTTVYDNASLQAVNSVDRPTRYFSTTGAPIYGDLRLADISASTVTIATGNKAGSVYDRVNEAVVTADSGSTLYNVTAGSTVTYDARTGTMSGRDLAGFSQSASQSYDVPVTTFSGVAFGNGDSVTNLDSLKRYNTALIGQLQAGQITPTQYDSLIKAAATTTTQRVVVAQQEIAPLVSPPTTSERLFMRLNDSRLVLTADSQLVGLSVADRNGEGGGTLILAENGSSVENNGTIAQVQSAPGVRLTGNGTNFVNTSTGVVGVGYETLRRGSDGSVTFGVNEGAGYSTQVTAIDASNGASVLNQGVINVANRDIAGAASYLGKTNLGVVARTGASVANSGTILIGGGASAIADNAGSYGGAAGLVAIGTGTATNSAGGTIRVGSTFVASPADLASVTDVTSTAFANGMTSVDGGTLVNDGTISIGSRSQNAAGLTVRGEGGSAVNNGTIRIDSSALTAPTGRNAGILVNGYNRTGDVIATNAATGVIDVSGVNGAGIYVENLRGGGSGLAVNQGTILVNGGLSANRLRNYGIFVANNVSSARQDGAVILSGVGAIGVHARNGGTVTVGETGTIDFRNTNQIGYYALGAGSTINIGATTDVDTASSTGLRVEGGAATNVGTATFNVSGANATGIVGTGTSTATTVNATSARLNVSGNGAVGLLIEGGATGALGTASNVQLSGVNTTAAVVDGQGHGLDGANVGSPLASTSLASSAALSSSFGGVTGYVVRNQARLNNAGAIGLTGTGARGIVATSGAQVTNSGAIGIAAADSVGIDLSGTGTTATHSGTVSGTGTGVSVRGGATFTNNGAIVMASGTGLLVAGAGTTATGAGSVGAGDGIAAVRIVDGASFNSAGNITAGGTAHGVLVDTGAGAVTLGGGTITVTGSGNGVENAAGSNAILLNGTTIIAAGSGSAVRTGVTLDPVSTATLTAAGANSTGFTFANAGGAPTTGDITFGTGYTIAATGAGATGIRLATNGNAVLNGQVTVATAQGGSALVGGPAASITNNGGLLSVSATAPVADLRGGTQAFTNNGTISAVSPAGTAILGGNNGQAITLASGAVTGAVTLGDGADSFVMSGGTLAGAVATGAGDDLATFRGLTDTNMAGITSIAGGGTASSNDRLVFDNTTSTGTRRLTGWNAVSLANGSTLTSDGDLTLAPGGTFTVAGGTTFFAGNGVRGAVLAAAGGGTATLVNAGLIDLTNGNSGPTDTLTVRGNYVGQGGTLRLDTVLAGDGAASDRLIIDGGAVSGSTTIQVVNAGGLGAQTTGNGIELVSAINGGTTTALTTGNGFALAGEHVDAGAFQYRLYASSLDGTSQSWFLRTGSSGQTEVPGGPGTGTNPGTGGTTPGTGGTNPGTGGTNPGTGQEPGSGQTEVPPTTTYRGEVALLGAL</sequence>
<gene>
    <name evidence="4" type="ORF">FHS94_003811</name>
</gene>
<accession>A0A7W9BHA2</accession>
<dbReference type="CDD" id="cd01344">
    <property type="entry name" value="PL2_Passenger_AT"/>
    <property type="match status" value="1"/>
</dbReference>
<keyword evidence="5" id="KW-1185">Reference proteome</keyword>
<feature type="chain" id="PRO_5030947256" description="Autochaperone domain-containing protein" evidence="2">
    <location>
        <begin position="34"/>
        <end position="1519"/>
    </location>
</feature>
<dbReference type="RefSeq" id="WP_184060633.1">
    <property type="nucleotide sequence ID" value="NZ_JACIJK010000018.1"/>
</dbReference>
<dbReference type="InterPro" id="IPR043990">
    <property type="entry name" value="AC_1"/>
</dbReference>
<evidence type="ECO:0000259" key="3">
    <source>
        <dbReference type="Pfam" id="PF18883"/>
    </source>
</evidence>
<evidence type="ECO:0000313" key="4">
    <source>
        <dbReference type="EMBL" id="MBB5716939.1"/>
    </source>
</evidence>
<feature type="region of interest" description="Disordered" evidence="1">
    <location>
        <begin position="1449"/>
        <end position="1510"/>
    </location>
</feature>
<dbReference type="InterPro" id="IPR011050">
    <property type="entry name" value="Pectin_lyase_fold/virulence"/>
</dbReference>
<dbReference type="InterPro" id="IPR012332">
    <property type="entry name" value="Autotransporter_pectin_lyase_C"/>
</dbReference>
<keyword evidence="2" id="KW-0732">Signal</keyword>
<protein>
    <recommendedName>
        <fullName evidence="3">Autochaperone domain-containing protein</fullName>
    </recommendedName>
</protein>
<feature type="compositionally biased region" description="Gly residues" evidence="1">
    <location>
        <begin position="1461"/>
        <end position="1496"/>
    </location>
</feature>
<feature type="compositionally biased region" description="Polar residues" evidence="1">
    <location>
        <begin position="1497"/>
        <end position="1509"/>
    </location>
</feature>
<dbReference type="Pfam" id="PF18883">
    <property type="entry name" value="AC_1"/>
    <property type="match status" value="1"/>
</dbReference>
<evidence type="ECO:0000313" key="5">
    <source>
        <dbReference type="Proteomes" id="UP000546200"/>
    </source>
</evidence>
<proteinExistence type="predicted"/>
<feature type="signal peptide" evidence="2">
    <location>
        <begin position="1"/>
        <end position="33"/>
    </location>
</feature>
<dbReference type="EMBL" id="JACIJK010000018">
    <property type="protein sequence ID" value="MBB5716939.1"/>
    <property type="molecule type" value="Genomic_DNA"/>
</dbReference>
<feature type="domain" description="Autochaperone" evidence="3">
    <location>
        <begin position="1323"/>
        <end position="1435"/>
    </location>
</feature>